<dbReference type="AlphaFoldDB" id="A0A553CML2"/>
<protein>
    <submittedName>
        <fullName evidence="4">DUF1080 domain-containing protein</fullName>
    </submittedName>
</protein>
<dbReference type="GO" id="GO:0016787">
    <property type="term" value="F:hydrolase activity"/>
    <property type="evidence" value="ECO:0007669"/>
    <property type="project" value="InterPro"/>
</dbReference>
<dbReference type="PANTHER" id="PTHR43465">
    <property type="entry name" value="DUF1680 DOMAIN PROTEIN (AFU_ORTHOLOGUE AFUA_1G08910)"/>
    <property type="match status" value="1"/>
</dbReference>
<keyword evidence="5" id="KW-1185">Reference proteome</keyword>
<dbReference type="Pfam" id="PF20736">
    <property type="entry name" value="Glyco_hydro127M"/>
    <property type="match status" value="1"/>
</dbReference>
<dbReference type="GO" id="GO:0005975">
    <property type="term" value="P:carbohydrate metabolic process"/>
    <property type="evidence" value="ECO:0007669"/>
    <property type="project" value="InterPro"/>
</dbReference>
<dbReference type="EMBL" id="VJZR01000004">
    <property type="protein sequence ID" value="TRX21677.1"/>
    <property type="molecule type" value="Genomic_DNA"/>
</dbReference>
<organism evidence="4 5">
    <name type="scientific">Flavobacterium franklandianum</name>
    <dbReference type="NCBI Taxonomy" id="2594430"/>
    <lineage>
        <taxon>Bacteria</taxon>
        <taxon>Pseudomonadati</taxon>
        <taxon>Bacteroidota</taxon>
        <taxon>Flavobacteriia</taxon>
        <taxon>Flavobacteriales</taxon>
        <taxon>Flavobacteriaceae</taxon>
        <taxon>Flavobacterium</taxon>
    </lineage>
</organism>
<feature type="domain" description="Non-reducing end beta-L-arabinofuranosidase-like GH127 middle" evidence="3">
    <location>
        <begin position="426"/>
        <end position="520"/>
    </location>
</feature>
<evidence type="ECO:0000259" key="2">
    <source>
        <dbReference type="Pfam" id="PF07944"/>
    </source>
</evidence>
<evidence type="ECO:0000313" key="4">
    <source>
        <dbReference type="EMBL" id="TRX21677.1"/>
    </source>
</evidence>
<gene>
    <name evidence="4" type="ORF">FNW17_07305</name>
</gene>
<dbReference type="InterPro" id="IPR008928">
    <property type="entry name" value="6-hairpin_glycosidase_sf"/>
</dbReference>
<dbReference type="Proteomes" id="UP000318585">
    <property type="component" value="Unassembled WGS sequence"/>
</dbReference>
<evidence type="ECO:0000313" key="5">
    <source>
        <dbReference type="Proteomes" id="UP000318585"/>
    </source>
</evidence>
<dbReference type="InterPro" id="IPR010496">
    <property type="entry name" value="AL/BT2_dom"/>
</dbReference>
<dbReference type="SUPFAM" id="SSF48208">
    <property type="entry name" value="Six-hairpin glycosidases"/>
    <property type="match status" value="1"/>
</dbReference>
<dbReference type="InterPro" id="IPR049174">
    <property type="entry name" value="Beta-AFase-like"/>
</dbReference>
<accession>A0A553CML2</accession>
<dbReference type="Pfam" id="PF06439">
    <property type="entry name" value="3keto-disac_hyd"/>
    <property type="match status" value="1"/>
</dbReference>
<proteinExistence type="predicted"/>
<name>A0A553CML2_9FLAO</name>
<comment type="caution">
    <text evidence="4">The sequence shown here is derived from an EMBL/GenBank/DDBJ whole genome shotgun (WGS) entry which is preliminary data.</text>
</comment>
<dbReference type="Gene3D" id="2.60.120.560">
    <property type="entry name" value="Exo-inulinase, domain 1"/>
    <property type="match status" value="1"/>
</dbReference>
<dbReference type="PANTHER" id="PTHR43465:SF2">
    <property type="entry name" value="DUF1680 DOMAIN PROTEIN (AFU_ORTHOLOGUE AFUA_1G08910)"/>
    <property type="match status" value="1"/>
</dbReference>
<evidence type="ECO:0000259" key="3">
    <source>
        <dbReference type="Pfam" id="PF20736"/>
    </source>
</evidence>
<feature type="domain" description="3-keto-alpha-glucoside-1,2-lyase/3-keto-2-hydroxy-glucal hydratase" evidence="1">
    <location>
        <begin position="681"/>
        <end position="844"/>
    </location>
</feature>
<reference evidence="4 5" key="1">
    <citation type="submission" date="2019-07" db="EMBL/GenBank/DDBJ databases">
        <title>Novel species of Flavobacterium.</title>
        <authorList>
            <person name="Liu Q."/>
            <person name="Xin Y.-H."/>
        </authorList>
    </citation>
    <scope>NUCLEOTIDE SEQUENCE [LARGE SCALE GENOMIC DNA]</scope>
    <source>
        <strain evidence="4 5">LB3P56</strain>
    </source>
</reference>
<dbReference type="InterPro" id="IPR049046">
    <property type="entry name" value="Beta-AFase-like_GH127_middle"/>
</dbReference>
<sequence>MKYQNNPFKKGTIQFRNLLLILMLGIYIIPLTAQNSNYISNKEPLVSTPFIALPLGAIQSKGWLETQLKLQKEGLTGNSEIIYSELGSNSAWLGGNAPDSNWERPPYYVKGLIGLAYTLNDNELKSKAQKWIDWTLNSQQKNGSFGPETNNDWWPRMPMLTALADYYEATNDVRVILFLTHYFHYQYEALDKQPLVEWAKTRAADNVDVIIWLYNRTGDAFLLDLVDKIKSQAYDFTDIFTNNTFISGFTNNFLPKHSVNVAQAYKYAPVFYQKSNDAKDKDAFLKGVKNLKPYHTQITGMESGTEMLSGNASIQGVELCATVERMFSNEIATRILGEASIGDELEKIAFNQLPGTLSDDIHQHQYYSVPNQVQSKKGGNQFAQDYDSGILPGPYSGFACCRFNLHMGWPKYVQYSWMATSDNGLVATAFAPSVVHAKVANGENITINEETNYPFEEQIRFTISTKNEVIFPLKLRIPAWCSKPIIKVNGVVQKKVIAGTYYSISRKWKNGDSVTLNLPMEIKISNWVHNSVGVERGPLVYSLQMDENWKQINKHIFDGKDFSEFEVFPKNAWNYGLLLDTKNPNKSFKVVKSAMPENPFEQDKTPIHLKIGAKKIPSWGLDANGIHASEPPLSPLLSNEPEEEITLVPFGAERIRLTYFPVIGKPKARITDAFKDDFKTNEANNWVNFGGSWQQQNGKYYAHSSGIKGIKSIVTSTEFSDLTFDATISILDDNAQAGILFRISNSSDGADIYQGYYVGLNTSGQIILGKSDNNWTEIKSENAVIKKATAYHLRVVAKGSKIKVYVDDMNSAKLEAVDTAFQTGLIGLRGYGGETIIFENVSVKQL</sequence>
<feature type="domain" description="Non-reducing end beta-L-arabinofuranosidase-like GH127 catalytic" evidence="2">
    <location>
        <begin position="109"/>
        <end position="412"/>
    </location>
</feature>
<dbReference type="Pfam" id="PF07944">
    <property type="entry name" value="Beta-AFase-like_GH127_cat"/>
    <property type="match status" value="1"/>
</dbReference>
<dbReference type="OrthoDB" id="9757939at2"/>
<evidence type="ECO:0000259" key="1">
    <source>
        <dbReference type="Pfam" id="PF06439"/>
    </source>
</evidence>
<dbReference type="RefSeq" id="WP_144071297.1">
    <property type="nucleotide sequence ID" value="NZ_VJZR01000004.1"/>
</dbReference>
<dbReference type="InterPro" id="IPR012878">
    <property type="entry name" value="Beta-AFase-like_GH127_cat"/>
</dbReference>